<dbReference type="GO" id="GO:0051301">
    <property type="term" value="P:cell division"/>
    <property type="evidence" value="ECO:0007669"/>
    <property type="project" value="UniProtKB-KW"/>
</dbReference>
<keyword evidence="4" id="KW-1185">Reference proteome</keyword>
<evidence type="ECO:0000313" key="4">
    <source>
        <dbReference type="Proteomes" id="UP000078558"/>
    </source>
</evidence>
<dbReference type="Proteomes" id="UP000078558">
    <property type="component" value="Chromosome I"/>
</dbReference>
<name>A0A1C3K408_9BURK</name>
<dbReference type="OrthoDB" id="5296536at2"/>
<dbReference type="GO" id="GO:0016226">
    <property type="term" value="P:iron-sulfur cluster assembly"/>
    <property type="evidence" value="ECO:0007669"/>
    <property type="project" value="TreeGrafter"/>
</dbReference>
<dbReference type="Gene3D" id="3.30.300.90">
    <property type="entry name" value="BolA-like"/>
    <property type="match status" value="1"/>
</dbReference>
<dbReference type="InterPro" id="IPR036065">
    <property type="entry name" value="BolA-like_sf"/>
</dbReference>
<dbReference type="PANTHER" id="PTHR46230:SF7">
    <property type="entry name" value="BOLA-LIKE PROTEIN 1"/>
    <property type="match status" value="1"/>
</dbReference>
<accession>A0A1C3K408</accession>
<dbReference type="InterPro" id="IPR002634">
    <property type="entry name" value="BolA"/>
</dbReference>
<dbReference type="AlphaFoldDB" id="A0A1C3K408"/>
<dbReference type="KEGG" id="odi:ODI_R1384"/>
<organism evidence="2 4">
    <name type="scientific">Orrella dioscoreae</name>
    <dbReference type="NCBI Taxonomy" id="1851544"/>
    <lineage>
        <taxon>Bacteria</taxon>
        <taxon>Pseudomonadati</taxon>
        <taxon>Pseudomonadota</taxon>
        <taxon>Betaproteobacteria</taxon>
        <taxon>Burkholderiales</taxon>
        <taxon>Alcaligenaceae</taxon>
        <taxon>Orrella</taxon>
    </lineage>
</organism>
<keyword evidence="2" id="KW-0131">Cell cycle</keyword>
<comment type="similarity">
    <text evidence="1">Belongs to the BolA/IbaG family.</text>
</comment>
<evidence type="ECO:0000256" key="1">
    <source>
        <dbReference type="RuleBase" id="RU003860"/>
    </source>
</evidence>
<dbReference type="RefSeq" id="WP_067755437.1">
    <property type="nucleotide sequence ID" value="NZ_LT907988.1"/>
</dbReference>
<sequence length="89" mass="9582">MSGADTERMALIRARLAALEPQSLDILDESHLHAGHAGAAGGASHYRVRIVAACFTGLTPVARHRLVYHHLQDLIPYPIHALALDAQSP</sequence>
<dbReference type="STRING" id="1851544.ODI_00784"/>
<proteinExistence type="inferred from homology"/>
<evidence type="ECO:0000313" key="3">
    <source>
        <dbReference type="EMBL" id="SOE48342.1"/>
    </source>
</evidence>
<evidence type="ECO:0000313" key="2">
    <source>
        <dbReference type="EMBL" id="SBT26158.1"/>
    </source>
</evidence>
<dbReference type="Pfam" id="PF01722">
    <property type="entry name" value="BolA"/>
    <property type="match status" value="1"/>
</dbReference>
<dbReference type="PIRSF" id="PIRSF003113">
    <property type="entry name" value="BolA"/>
    <property type="match status" value="1"/>
</dbReference>
<dbReference type="SUPFAM" id="SSF82657">
    <property type="entry name" value="BolA-like"/>
    <property type="match status" value="1"/>
</dbReference>
<reference evidence="3 4" key="2">
    <citation type="submission" date="2017-08" db="EMBL/GenBank/DDBJ databases">
        <authorList>
            <person name="de Groot N.N."/>
        </authorList>
    </citation>
    <scope>NUCLEOTIDE SEQUENCE [LARGE SCALE GENOMIC DNA]</scope>
    <source>
        <strain evidence="3">Orrdi1</strain>
    </source>
</reference>
<dbReference type="EMBL" id="LT907988">
    <property type="protein sequence ID" value="SOE48342.1"/>
    <property type="molecule type" value="Genomic_DNA"/>
</dbReference>
<gene>
    <name evidence="2" type="ORF">ODI_00784</name>
    <name evidence="3" type="ORF">ODI_R1384</name>
</gene>
<dbReference type="EMBL" id="FLRC01000027">
    <property type="protein sequence ID" value="SBT26158.1"/>
    <property type="molecule type" value="Genomic_DNA"/>
</dbReference>
<dbReference type="PANTHER" id="PTHR46230">
    <property type="match status" value="1"/>
</dbReference>
<keyword evidence="2" id="KW-0132">Cell division</keyword>
<protein>
    <submittedName>
        <fullName evidence="2">Cell division protein BolA</fullName>
    </submittedName>
</protein>
<reference evidence="2 4" key="1">
    <citation type="submission" date="2016-06" db="EMBL/GenBank/DDBJ databases">
        <authorList>
            <person name="Kjaerup R.B."/>
            <person name="Dalgaard T.S."/>
            <person name="Juul-Madsen H.R."/>
        </authorList>
    </citation>
    <scope>NUCLEOTIDE SEQUENCE [LARGE SCALE GENOMIC DNA]</scope>
    <source>
        <strain evidence="2">Orrdi1</strain>
    </source>
</reference>